<sequence length="201" mass="23363">MRNTREYFGSIIPPSSTLPMKEDIENCKKILGYLYHEEVVDIGKGRKYTLMKPESTSQTRIIRGSVSSIYESPQESDVEKFAELSDLLHKRECYFWNSFGLSDLDVIFVDKFSLKNIVWMSNARVRETQGITCVDGSFSIVSFMFFDFSIVVASSELTYDFDKIWDYKNRGRAEFERYIGTYADGEQSRKWLAARILPLIK</sequence>
<protein>
    <submittedName>
        <fullName evidence="1">Uncharacterized protein</fullName>
    </submittedName>
</protein>
<accession>A0A844QJ20</accession>
<reference evidence="1 2" key="1">
    <citation type="submission" date="2019-12" db="EMBL/GenBank/DDBJ databases">
        <title>Nitratireductor arenosus sp. nov., Isolated from sea sand, Jeju island, South Korea.</title>
        <authorList>
            <person name="Kim W."/>
        </authorList>
    </citation>
    <scope>NUCLEOTIDE SEQUENCE [LARGE SCALE GENOMIC DNA]</scope>
    <source>
        <strain evidence="1 2">CAU 1489</strain>
    </source>
</reference>
<dbReference type="AlphaFoldDB" id="A0A844QJ20"/>
<gene>
    <name evidence="1" type="ORF">GN330_10630</name>
</gene>
<evidence type="ECO:0000313" key="1">
    <source>
        <dbReference type="EMBL" id="MVA97699.1"/>
    </source>
</evidence>
<keyword evidence="2" id="KW-1185">Reference proteome</keyword>
<proteinExistence type="predicted"/>
<name>A0A844QJ20_9HYPH</name>
<comment type="caution">
    <text evidence="1">The sequence shown here is derived from an EMBL/GenBank/DDBJ whole genome shotgun (WGS) entry which is preliminary data.</text>
</comment>
<dbReference type="Proteomes" id="UP000463224">
    <property type="component" value="Unassembled WGS sequence"/>
</dbReference>
<dbReference type="RefSeq" id="WP_156712631.1">
    <property type="nucleotide sequence ID" value="NZ_WPHG01000002.1"/>
</dbReference>
<dbReference type="EMBL" id="WPHG01000002">
    <property type="protein sequence ID" value="MVA97699.1"/>
    <property type="molecule type" value="Genomic_DNA"/>
</dbReference>
<evidence type="ECO:0000313" key="2">
    <source>
        <dbReference type="Proteomes" id="UP000463224"/>
    </source>
</evidence>
<organism evidence="1 2">
    <name type="scientific">Nitratireductor arenosus</name>
    <dbReference type="NCBI Taxonomy" id="2682096"/>
    <lineage>
        <taxon>Bacteria</taxon>
        <taxon>Pseudomonadati</taxon>
        <taxon>Pseudomonadota</taxon>
        <taxon>Alphaproteobacteria</taxon>
        <taxon>Hyphomicrobiales</taxon>
        <taxon>Phyllobacteriaceae</taxon>
        <taxon>Nitratireductor</taxon>
    </lineage>
</organism>